<dbReference type="Proteomes" id="UP000245793">
    <property type="component" value="Unassembled WGS sequence"/>
</dbReference>
<dbReference type="RefSeq" id="WP_116479466.1">
    <property type="nucleotide sequence ID" value="NZ_CAUPJO010000015.1"/>
</dbReference>
<keyword evidence="3" id="KW-1185">Reference proteome</keyword>
<reference evidence="2 3" key="1">
    <citation type="submission" date="2018-04" db="EMBL/GenBank/DDBJ databases">
        <title>Genomic Encyclopedia of Type Strains, Phase IV (KMG-IV): sequencing the most valuable type-strain genomes for metagenomic binning, comparative biology and taxonomic classification.</title>
        <authorList>
            <person name="Goeker M."/>
        </authorList>
    </citation>
    <scope>NUCLEOTIDE SEQUENCE [LARGE SCALE GENOMIC DNA]</scope>
    <source>
        <strain evidence="2 3">DSM 20705</strain>
    </source>
</reference>
<organism evidence="2 3">
    <name type="scientific">Ezakiella coagulans</name>
    <dbReference type="NCBI Taxonomy" id="46507"/>
    <lineage>
        <taxon>Bacteria</taxon>
        <taxon>Bacillati</taxon>
        <taxon>Bacillota</taxon>
        <taxon>Tissierellia</taxon>
        <taxon>Ezakiella</taxon>
    </lineage>
</organism>
<proteinExistence type="predicted"/>
<dbReference type="AlphaFoldDB" id="A0A2U1E6F9"/>
<gene>
    <name evidence="2" type="ORF">C7381_10153</name>
</gene>
<comment type="caution">
    <text evidence="2">The sequence shown here is derived from an EMBL/GenBank/DDBJ whole genome shotgun (WGS) entry which is preliminary data.</text>
</comment>
<evidence type="ECO:0000256" key="1">
    <source>
        <dbReference type="SAM" id="SignalP"/>
    </source>
</evidence>
<name>A0A2U1E6F9_9FIRM</name>
<accession>A0A2U1E6F9</accession>
<dbReference type="Pfam" id="PF14270">
    <property type="entry name" value="DUF4358"/>
    <property type="match status" value="1"/>
</dbReference>
<evidence type="ECO:0000313" key="2">
    <source>
        <dbReference type="EMBL" id="PVY95527.1"/>
    </source>
</evidence>
<keyword evidence="1" id="KW-0732">Signal</keyword>
<dbReference type="EMBL" id="QEKV01000001">
    <property type="protein sequence ID" value="PVY95527.1"/>
    <property type="molecule type" value="Genomic_DNA"/>
</dbReference>
<dbReference type="InterPro" id="IPR025648">
    <property type="entry name" value="DUF4358"/>
</dbReference>
<feature type="signal peptide" evidence="1">
    <location>
        <begin position="1"/>
        <end position="25"/>
    </location>
</feature>
<sequence length="160" mass="18053">MRKLILFMSAFLLLFACGCTKNDNASDSKGSNDPGIEKLFEAAKQNMDTEIMTEESDPETINTFFEITKDNYEEFKFAMPNTNIQVSQIVIVKAKDGNLDAVKKGIKSYLDNNLEIFSSYLPDQYELLKKAEFFEKDNYSILLVGEGADKAKDAVLNAFK</sequence>
<feature type="chain" id="PRO_5015744062" evidence="1">
    <location>
        <begin position="26"/>
        <end position="160"/>
    </location>
</feature>
<evidence type="ECO:0000313" key="3">
    <source>
        <dbReference type="Proteomes" id="UP000245793"/>
    </source>
</evidence>
<dbReference type="PROSITE" id="PS51257">
    <property type="entry name" value="PROKAR_LIPOPROTEIN"/>
    <property type="match status" value="1"/>
</dbReference>
<protein>
    <submittedName>
        <fullName evidence="2">Uncharacterized protein DUF4358</fullName>
    </submittedName>
</protein>